<feature type="compositionally biased region" description="Basic and acidic residues" evidence="1">
    <location>
        <begin position="224"/>
        <end position="241"/>
    </location>
</feature>
<sequence>MKAKLNEIIKGLKLGRDNEKEIKRILNRPEVKAVLDADEIERIHQRRILAAELAEIPGKVNAAETALAADAKKVVERYISLERELAEIAPKYKEMTSRLPYAGFEHTRRAMDIERELWETADSRIGDYGIQLGRLEGAVQMKFESWLEHTGERNWLGEPVMVRASNGKIIDAALQEIGKAVSRLRAMRLEPLAFDEVSNELSALTERLRKPLTEIKLTPPRINADGEVKEPLPHGVEETVE</sequence>
<evidence type="ECO:0000313" key="3">
    <source>
        <dbReference type="Proteomes" id="UP000077734"/>
    </source>
</evidence>
<dbReference type="EMBL" id="LUUL01000080">
    <property type="protein sequence ID" value="OAI25539.1"/>
    <property type="molecule type" value="Genomic_DNA"/>
</dbReference>
<dbReference type="KEGG" id="mko:MKLM6_0041"/>
<dbReference type="Proteomes" id="UP000077734">
    <property type="component" value="Unassembled WGS sequence"/>
</dbReference>
<protein>
    <submittedName>
        <fullName evidence="2">Uncharacterized protein</fullName>
    </submittedName>
</protein>
<organism evidence="2 3">
    <name type="scientific">Methylomonas koyamae</name>
    <dbReference type="NCBI Taxonomy" id="702114"/>
    <lineage>
        <taxon>Bacteria</taxon>
        <taxon>Pseudomonadati</taxon>
        <taxon>Pseudomonadota</taxon>
        <taxon>Gammaproteobacteria</taxon>
        <taxon>Methylococcales</taxon>
        <taxon>Methylococcaceae</taxon>
        <taxon>Methylomonas</taxon>
    </lineage>
</organism>
<dbReference type="RefSeq" id="WP_064027570.1">
    <property type="nucleotide sequence ID" value="NZ_CP023669.1"/>
</dbReference>
<feature type="region of interest" description="Disordered" evidence="1">
    <location>
        <begin position="221"/>
        <end position="241"/>
    </location>
</feature>
<proteinExistence type="predicted"/>
<gene>
    <name evidence="2" type="ORF">A1356_00805</name>
</gene>
<comment type="caution">
    <text evidence="2">The sequence shown here is derived from an EMBL/GenBank/DDBJ whole genome shotgun (WGS) entry which is preliminary data.</text>
</comment>
<evidence type="ECO:0000313" key="2">
    <source>
        <dbReference type="EMBL" id="OAI25539.1"/>
    </source>
</evidence>
<evidence type="ECO:0000256" key="1">
    <source>
        <dbReference type="SAM" id="MobiDB-lite"/>
    </source>
</evidence>
<accession>A0A291IDR7</accession>
<dbReference type="AlphaFoldDB" id="A0A291IDR7"/>
<keyword evidence="3" id="KW-1185">Reference proteome</keyword>
<reference evidence="2 3" key="1">
    <citation type="submission" date="2016-03" db="EMBL/GenBank/DDBJ databases">
        <authorList>
            <person name="Heylen K."/>
            <person name="De Vos P."/>
            <person name="Vekeman B."/>
        </authorList>
    </citation>
    <scope>NUCLEOTIDE SEQUENCE [LARGE SCALE GENOMIC DNA]</scope>
    <source>
        <strain evidence="2 3">R-49807</strain>
    </source>
</reference>
<name>A0A291IDR7_9GAMM</name>